<dbReference type="CDD" id="cd06225">
    <property type="entry name" value="HAMP"/>
    <property type="match status" value="1"/>
</dbReference>
<keyword evidence="12" id="KW-1185">Reference proteome</keyword>
<evidence type="ECO:0000256" key="6">
    <source>
        <dbReference type="PROSITE-ProRule" id="PRU00284"/>
    </source>
</evidence>
<dbReference type="InterPro" id="IPR024478">
    <property type="entry name" value="HlyB_4HB_MCP"/>
</dbReference>
<evidence type="ECO:0000259" key="10">
    <source>
        <dbReference type="PROSITE" id="PS50885"/>
    </source>
</evidence>
<evidence type="ECO:0000256" key="2">
    <source>
        <dbReference type="ARBA" id="ARBA00022475"/>
    </source>
</evidence>
<keyword evidence="3 8" id="KW-0472">Membrane</keyword>
<dbReference type="GO" id="GO:0005886">
    <property type="term" value="C:plasma membrane"/>
    <property type="evidence" value="ECO:0007669"/>
    <property type="project" value="UniProtKB-SubCell"/>
</dbReference>
<comment type="similarity">
    <text evidence="5">Belongs to the methyl-accepting chemotaxis (MCP) protein family.</text>
</comment>
<dbReference type="EMBL" id="CP016020">
    <property type="protein sequence ID" value="APH03356.1"/>
    <property type="molecule type" value="Genomic_DNA"/>
</dbReference>
<evidence type="ECO:0000256" key="1">
    <source>
        <dbReference type="ARBA" id="ARBA00004236"/>
    </source>
</evidence>
<keyword evidence="4 6" id="KW-0807">Transducer</keyword>
<protein>
    <recommendedName>
        <fullName evidence="13">Chemotaxis protein</fullName>
    </recommendedName>
</protein>
<dbReference type="PROSITE" id="PS50885">
    <property type="entry name" value="HAMP"/>
    <property type="match status" value="1"/>
</dbReference>
<feature type="domain" description="Methyl-accepting transducer" evidence="9">
    <location>
        <begin position="306"/>
        <end position="542"/>
    </location>
</feature>
<dbReference type="InterPro" id="IPR003660">
    <property type="entry name" value="HAMP_dom"/>
</dbReference>
<feature type="domain" description="HAMP" evidence="10">
    <location>
        <begin position="234"/>
        <end position="287"/>
    </location>
</feature>
<proteinExistence type="inferred from homology"/>
<keyword evidence="8" id="KW-0812">Transmembrane</keyword>
<dbReference type="Proteomes" id="UP000181936">
    <property type="component" value="Chromosome"/>
</dbReference>
<evidence type="ECO:0000256" key="4">
    <source>
        <dbReference type="ARBA" id="ARBA00023224"/>
    </source>
</evidence>
<accession>A0A1L3MLZ8</accession>
<name>A0A1L3MLZ8_9BACI</name>
<dbReference type="GO" id="GO:0007165">
    <property type="term" value="P:signal transduction"/>
    <property type="evidence" value="ECO:0007669"/>
    <property type="project" value="UniProtKB-KW"/>
</dbReference>
<feature type="transmembrane region" description="Helical" evidence="8">
    <location>
        <begin position="35"/>
        <end position="57"/>
    </location>
</feature>
<keyword evidence="8" id="KW-1133">Transmembrane helix</keyword>
<dbReference type="Pfam" id="PF12729">
    <property type="entry name" value="4HB_MCP_1"/>
    <property type="match status" value="1"/>
</dbReference>
<dbReference type="STRING" id="1547283.A9C19_00520"/>
<dbReference type="KEGG" id="bwh:A9C19_00520"/>
<evidence type="ECO:0008006" key="13">
    <source>
        <dbReference type="Google" id="ProtNLM"/>
    </source>
</evidence>
<dbReference type="CDD" id="cd11386">
    <property type="entry name" value="MCP_signal"/>
    <property type="match status" value="1"/>
</dbReference>
<dbReference type="OrthoDB" id="107771at2"/>
<dbReference type="Gene3D" id="6.10.340.10">
    <property type="match status" value="1"/>
</dbReference>
<organism evidence="11 12">
    <name type="scientific">Bacillus weihaiensis</name>
    <dbReference type="NCBI Taxonomy" id="1547283"/>
    <lineage>
        <taxon>Bacteria</taxon>
        <taxon>Bacillati</taxon>
        <taxon>Bacillota</taxon>
        <taxon>Bacilli</taxon>
        <taxon>Bacillales</taxon>
        <taxon>Bacillaceae</taxon>
        <taxon>Bacillus</taxon>
    </lineage>
</organism>
<keyword evidence="2" id="KW-1003">Cell membrane</keyword>
<dbReference type="Gene3D" id="1.10.287.950">
    <property type="entry name" value="Methyl-accepting chemotaxis protein"/>
    <property type="match status" value="1"/>
</dbReference>
<keyword evidence="7" id="KW-0175">Coiled coil</keyword>
<evidence type="ECO:0000313" key="11">
    <source>
        <dbReference type="EMBL" id="APH03356.1"/>
    </source>
</evidence>
<feature type="transmembrane region" description="Helical" evidence="8">
    <location>
        <begin position="209"/>
        <end position="233"/>
    </location>
</feature>
<sequence length="592" mass="65258">MKKLLHTFVKKQKNRRNIGETDKNLRLQVTVGRKIFIVFAIIFFLIATLSVSTITGLNTINKKSSEVEEDWLPSVERIGEMRYLVEQVAAFQLFYANAETIGELNQFDGRFDTIFSRLSEIFEEFEQTISSKQEEEIYNGFRAEWDKYLVVHEEVLSLARANQDDEASEIIKQSRQQIEIIESYLTDLVELNQLLAGQAAEERETVSTYVLVIIVVLIIIVLVVSIIMGILLSRSISRPLSQMSMSVKQVAQGNLMVEPISIKNRDEIGKLATDFNKMTDNLKKLIVEVMKNSESVAATSEELSTSAEQTQQGNMSISTAMKEVAGGAENQVTRASEANRVIQEISTGMTQAAYSIQAVSDLTIATNEKATTGQGIVSQTVVQMKDVQQKVQLTSHAMNTLSNKSNQIGQILSLITNVAEQTNLLALNAAIEAARAGEHGKGFAVVANEVRKLAEQSGQAADEIKKVIDEMQKEVEHALKSMTAGINAVNEGILMVNKTGNSFEKIVEMVADVSSQSQEVSAIVEQVNASTKSMVDLIEDIANISVFSAGNTEEVAASVEQQNIIMTTVTSSSEELSQKALALQELVKRFRV</sequence>
<evidence type="ECO:0000256" key="5">
    <source>
        <dbReference type="ARBA" id="ARBA00029447"/>
    </source>
</evidence>
<dbReference type="PANTHER" id="PTHR32089">
    <property type="entry name" value="METHYL-ACCEPTING CHEMOTAXIS PROTEIN MCPB"/>
    <property type="match status" value="1"/>
</dbReference>
<dbReference type="Pfam" id="PF00672">
    <property type="entry name" value="HAMP"/>
    <property type="match status" value="1"/>
</dbReference>
<evidence type="ECO:0000256" key="8">
    <source>
        <dbReference type="SAM" id="Phobius"/>
    </source>
</evidence>
<comment type="subcellular location">
    <subcellularLocation>
        <location evidence="1">Cell membrane</location>
    </subcellularLocation>
</comment>
<feature type="coiled-coil region" evidence="7">
    <location>
        <begin position="454"/>
        <end position="481"/>
    </location>
</feature>
<dbReference type="SMART" id="SM00304">
    <property type="entry name" value="HAMP"/>
    <property type="match status" value="1"/>
</dbReference>
<dbReference type="Pfam" id="PF00015">
    <property type="entry name" value="MCPsignal"/>
    <property type="match status" value="1"/>
</dbReference>
<evidence type="ECO:0000313" key="12">
    <source>
        <dbReference type="Proteomes" id="UP000181936"/>
    </source>
</evidence>
<dbReference type="InterPro" id="IPR004089">
    <property type="entry name" value="MCPsignal_dom"/>
</dbReference>
<evidence type="ECO:0000259" key="9">
    <source>
        <dbReference type="PROSITE" id="PS50111"/>
    </source>
</evidence>
<gene>
    <name evidence="11" type="ORF">A9C19_00520</name>
</gene>
<dbReference type="SUPFAM" id="SSF58104">
    <property type="entry name" value="Methyl-accepting chemotaxis protein (MCP) signaling domain"/>
    <property type="match status" value="1"/>
</dbReference>
<dbReference type="AlphaFoldDB" id="A0A1L3MLZ8"/>
<evidence type="ECO:0000256" key="3">
    <source>
        <dbReference type="ARBA" id="ARBA00023136"/>
    </source>
</evidence>
<dbReference type="PANTHER" id="PTHR32089:SF112">
    <property type="entry name" value="LYSOZYME-LIKE PROTEIN-RELATED"/>
    <property type="match status" value="1"/>
</dbReference>
<dbReference type="PROSITE" id="PS50111">
    <property type="entry name" value="CHEMOTAXIS_TRANSDUC_2"/>
    <property type="match status" value="1"/>
</dbReference>
<dbReference type="SMART" id="SM00283">
    <property type="entry name" value="MA"/>
    <property type="match status" value="1"/>
</dbReference>
<evidence type="ECO:0000256" key="7">
    <source>
        <dbReference type="SAM" id="Coils"/>
    </source>
</evidence>
<reference evidence="11 12" key="1">
    <citation type="journal article" date="2016" name="Sci. Rep.">
        <title>Complete genome sequence and transcriptomic analysis of a novel marine strain Bacillus weihaiensis reveals the mechanism of brown algae degradation.</title>
        <authorList>
            <person name="Zhu Y."/>
            <person name="Chen P."/>
            <person name="Bao Y."/>
            <person name="Men Y."/>
            <person name="Zeng Y."/>
            <person name="Yang J."/>
            <person name="Sun J."/>
            <person name="Sun Y."/>
        </authorList>
    </citation>
    <scope>NUCLEOTIDE SEQUENCE [LARGE SCALE GENOMIC DNA]</scope>
    <source>
        <strain evidence="11 12">Alg07</strain>
    </source>
</reference>